<reference evidence="5 6" key="1">
    <citation type="journal article" date="2013" name="Int. J. Syst. Evol. Microbiol.">
        <title>Chryseobacterium angstadtii sp. nov., isolated from a newt tank.</title>
        <authorList>
            <person name="Kirk K.E."/>
            <person name="Hoffman J.A."/>
            <person name="Smith K.A."/>
            <person name="Strahan B.L."/>
            <person name="Failor K.C."/>
            <person name="Krebs J.E."/>
            <person name="Gale A.N."/>
            <person name="Do T.D."/>
            <person name="Sontag T.C."/>
            <person name="Batties A.M."/>
            <person name="Mistiszyn K."/>
            <person name="Newman J.D."/>
        </authorList>
    </citation>
    <scope>NUCLEOTIDE SEQUENCE [LARGE SCALE GENOMIC DNA]</scope>
    <source>
        <strain evidence="5 6">KM</strain>
    </source>
</reference>
<keyword evidence="6" id="KW-1185">Reference proteome</keyword>
<dbReference type="NCBIfam" id="TIGR01720">
    <property type="entry name" value="NRPS-para261"/>
    <property type="match status" value="2"/>
</dbReference>
<dbReference type="GO" id="GO:0044550">
    <property type="term" value="P:secondary metabolite biosynthetic process"/>
    <property type="evidence" value="ECO:0007669"/>
    <property type="project" value="TreeGrafter"/>
</dbReference>
<protein>
    <recommendedName>
        <fullName evidence="4">Carrier domain-containing protein</fullName>
    </recommendedName>
</protein>
<dbReference type="CDD" id="cd19534">
    <property type="entry name" value="E_NRPS"/>
    <property type="match status" value="2"/>
</dbReference>
<dbReference type="Pfam" id="PF00550">
    <property type="entry name" value="PP-binding"/>
    <property type="match status" value="3"/>
</dbReference>
<evidence type="ECO:0000313" key="6">
    <source>
        <dbReference type="Proteomes" id="UP000036261"/>
    </source>
</evidence>
<dbReference type="SUPFAM" id="SSF47336">
    <property type="entry name" value="ACP-like"/>
    <property type="match status" value="3"/>
</dbReference>
<dbReference type="GO" id="GO:0031177">
    <property type="term" value="F:phosphopantetheine binding"/>
    <property type="evidence" value="ECO:0007669"/>
    <property type="project" value="TreeGrafter"/>
</dbReference>
<name>A0A0J7IEQ6_9FLAO</name>
<dbReference type="FunFam" id="2.30.38.10:FF:000001">
    <property type="entry name" value="Non-ribosomal peptide synthetase PvdI"/>
    <property type="match status" value="3"/>
</dbReference>
<dbReference type="RefSeq" id="WP_048506534.1">
    <property type="nucleotide sequence ID" value="NZ_LFND01000003.1"/>
</dbReference>
<dbReference type="InterPro" id="IPR010060">
    <property type="entry name" value="NRPS_synth"/>
</dbReference>
<dbReference type="InterPro" id="IPR023213">
    <property type="entry name" value="CAT-like_dom_sf"/>
</dbReference>
<dbReference type="STRING" id="558151.ACM46_10170"/>
<proteinExistence type="predicted"/>
<dbReference type="GO" id="GO:0003824">
    <property type="term" value="F:catalytic activity"/>
    <property type="evidence" value="ECO:0007669"/>
    <property type="project" value="UniProtKB-KW"/>
</dbReference>
<feature type="domain" description="Carrier" evidence="4">
    <location>
        <begin position="3698"/>
        <end position="3773"/>
    </location>
</feature>
<dbReference type="SUPFAM" id="SSF52777">
    <property type="entry name" value="CoA-dependent acyltransferases"/>
    <property type="match status" value="8"/>
</dbReference>
<dbReference type="CDD" id="cd05930">
    <property type="entry name" value="A_NRPS"/>
    <property type="match status" value="3"/>
</dbReference>
<dbReference type="PATRIC" id="fig|558151.6.peg.2146"/>
<organism evidence="5 6">
    <name type="scientific">Chryseobacterium angstadtii</name>
    <dbReference type="NCBI Taxonomy" id="558151"/>
    <lineage>
        <taxon>Bacteria</taxon>
        <taxon>Pseudomonadati</taxon>
        <taxon>Bacteroidota</taxon>
        <taxon>Flavobacteriia</taxon>
        <taxon>Flavobacteriales</taxon>
        <taxon>Weeksellaceae</taxon>
        <taxon>Chryseobacterium group</taxon>
        <taxon>Chryseobacterium</taxon>
    </lineage>
</organism>
<evidence type="ECO:0000313" key="5">
    <source>
        <dbReference type="EMBL" id="KMQ64607.1"/>
    </source>
</evidence>
<dbReference type="InterPro" id="IPR001242">
    <property type="entry name" value="Condensation_dom"/>
</dbReference>
<dbReference type="GO" id="GO:0005829">
    <property type="term" value="C:cytosol"/>
    <property type="evidence" value="ECO:0007669"/>
    <property type="project" value="TreeGrafter"/>
</dbReference>
<dbReference type="PROSITE" id="PS00012">
    <property type="entry name" value="PHOSPHOPANTETHEINE"/>
    <property type="match status" value="1"/>
</dbReference>
<feature type="domain" description="Carrier" evidence="4">
    <location>
        <begin position="2202"/>
        <end position="2276"/>
    </location>
</feature>
<dbReference type="InterPro" id="IPR045851">
    <property type="entry name" value="AMP-bd_C_sf"/>
</dbReference>
<dbReference type="Pfam" id="PF00668">
    <property type="entry name" value="Condensation"/>
    <property type="match status" value="4"/>
</dbReference>
<dbReference type="Proteomes" id="UP000036261">
    <property type="component" value="Unassembled WGS sequence"/>
</dbReference>
<dbReference type="SUPFAM" id="SSF56801">
    <property type="entry name" value="Acetyl-CoA synthetase-like"/>
    <property type="match status" value="3"/>
</dbReference>
<dbReference type="InterPro" id="IPR020845">
    <property type="entry name" value="AMP-binding_CS"/>
</dbReference>
<sequence>MLNTSSLSNIFWLNKTKNKEAIVLSEKETEYLEIQISRDQLDRFLRISRDNSLSKLAIVSSVFSFLLDRYFDHYQNVIKIYPSELIPLNNSVLVEVQHEKEITFKDQLKSFANEIKEVVSHSDYDPSHLDLTAYSGFSIQLGQKFESVQDDISLFYNESDDTVVLAVYYKAAYPGYVMESLLNSFIHILSDYDRLLDTNVADYALLTEQETAGILNRFNTVTDYPSDKTIVDLFESQARENPDALAVAYGDIALSYADLNRESNRLAHYLKDRYTIQADDLICIQLPRSEKMIISILGILKSGGAYVPVDIDYPKERVDYILADTRAKVNIDAAFLAEFDELKNEYPVKNPESDIRPDHLAYVIYTSGTTGKPKGVMIEHQNVFHSTINRIHFYAIESMLLVPSFSFDSSVAVIFGTLCSGGRLFIESSIHVKDVEYISYQIIRHKIQGLLCVPNYYSSLLPYLSENILGKNTLQHVIVAGEELSKSLVINHQKYSDAVLYNEYGPTECAVWSSVSIVNDPDVHIGKSIANTQIYILDEYGHVVPVGVSGELYIAGSGLARGYLNREDLTAEKFVDNPFAEGTKMYRTGDLGRWLPDGNIEYLGRIDHQVKIRGHRIELGEIDSQVLSYSDTIKSAVTEVKEHNGDKNLVVYFVSDSAIDKQELAYYLETKLPQYMLPGFYVALDSIPLTSNGKIDRTKLPAVGSEDLIKTEYVAAETAAEKALVDVCEQVLKHSPISIRDNYYNLGGDSIKSIQIVSRLRQRGYTLKVEHILQYPVLEELSRYITTDVVSIDQSVVTGASVLTPIQRYFFESEEMADKNYYNQSVILKSTERLSASVLESSIQTLVAHHDALRMEYQENDGVWSQYNAGAEGNHYRFESFDIRNEGSVQNESAALQKIGETLQSTINIGSGVLFHIAHVSMSDGDRIILVIHHLVVDGVSWRILLEDLEHLYQSGIKEESYSLPSKTDAFQSWGAALEEYSNSASLSKERSYWEAVEAEAYPAIPTDYPLSGNHILDHKVSFTFNKEQTRLLQTQAGKKYNAEINDVLLAGLALSLQDHFGIRKTKVLMEGHGREVMNTGLDISRTVGWFTSVYPFSLDISADHQPALVSVKEGLRRIPHKGISYGVLNYMREAFSSVNKPSVQFNYLGDFDAAVDHSLFQYSSEDIGLSVSEANLGTDRVLDISGMVVNGEMSLTFRYSVQVFKEDNIQKLAEIYQAHLEQMIVEDEASEVILTPSDLTYSGLSFNTLAEINKGDTIEDIYELSPMQQGLYYHWLAAPKGSAYFMQTSYRVKSEKLDLSKVEEAFNILVNRYTILRTSFESRYEGLLLQFVHKKAHIDFKHLIVESDLELDHIKQEDIARGFDLAAPTQMRLTVITLPGGAYEFIWSHHHIIMDGWCLGILINDFSTILNSLEQKLEIHLPESKKYSTYIKWLEGVDKEEATAYWGDYLKGITSPTAIPFKKHTPEAESLFTSEKIKIENAEFKNINSFCQSLGITQNTYIKAVWSYLLSSYNRSEEVVFGSVVSGRPAELEGIENMVGLFINTIPVCVKVDENETPRSLLNKLHLDSIQSTGSHFSSLAEIQSLSSLGKELINHILVFENYVKNEEGNAEFLGTVDVFEQANYDFTVVAVPGQDSLDIEFRYDAPVFYPSSITSLISHFKHILHQFVSVPDLPLRQLDYISTEEKSVLSLFGNEGTHHSVDKTIVDLFEEQVHQTPDHTAVVYEESKLTYTELNEESNRLAHYLREQYNIESEDLICIQLPRSEKILIAVLGILKSGGAYVPVDTDYPEERKEYILKDTQCKVVIDEPFLLEFEALKGNYSVDNPAFTVKPENLAYIIYTSGTTGNPKGAMIEHKNVVRLLFNDDVLYNFNSHDSWTLFHSYNFDFSIWECYGALLFGGTLHVISKQRAQDPGSFLHYIIENKITVLNQTPAAFYNLAEYDKLFNKKELSLRYIIFGGEVLNPVMLKDWQSKYPSVIMMNGYGPTETTVFASKFKITNDSLSASATLPIGKPISDTYIYILDSNENLVPIGVSGELYISGSGLARGYLNRADLTAEKFVDNPFVAGAKMYRTGDLGRWLPDGNIEYLGRIDHQVKIRGHRIELGEIDSQVLSYSDTIKSAVTEVKEHDGDKNLVVYYVSDSAIDKQELAYYLETKLPQYMLPGFYVQLDAIPLTSNGKVDRRALPEVSSEDLIKTEYVSAETLEEKALVDICEQVLKHSPISLRDNYYNLGGDSIKSIQIVSRLRQRGYNLKVEHILQYPVLEELSRYITTDVISIDQSVITGSAVLTPIQRYFFESEDIVNKNHYNQSVLLKSTERLSGSVLESSIRSLVLHHDALRMEYRENDGFWSQYNAGTEEKHYHFEYFDVRNSANESEEQLRLQEIGERLQSTINIESGILFHVGHVSMSDGDRIILVIHHLVVDGVSWRILLEDLGHLYESGTKGLSYELPSKTDSFQSWGTALENYSSSSALSKELSYWKAIEAEVYPAIPTDYPVTEKHVFDKSIGFTLNKELTQLLQTRAGKQYSAEINDVLLTGLALSLQDHFGLHKTKVLMEGHGREVMNTGLDISRTVGWFTSVYPFSLDISNSSQPALVSVKEGLRNIPHKGIGYGILKYLDQGLSSACSPSVQFNYLGDFDDLAGDSLLRYSSENIGHPVSEDNQKTHIILDVSGMTVNGEMTINIRYSEKVFKEETVQKLINIYQSHLEQMIAEDKESEVILTPSDLTYSRLSFNTLQEINKDHNIEDIYELSPMQQGLYYHWLVDPQGSAYFMQTSYRVKSDNLDLSKVEKAFSKLLNRYTILRTSFDNRYGEVPLQIVHQKANVDFKHLILESDLELDNIKQGDIERGFHLSEPTQMRLLIVELPDNAYEFIWSHHHIIMDGWCLSILIHDFSAILNSLQQGLSLNLPEPQKYASYIKWLEEVDQEAALEYWKNYLQGINTPTLIPFEKQDQDKASHYLAETLVIDQSGFQEIDTFCQYLGITLNTYVQAVWSYLLSSYNRSEEVVFGAVVSGRPADLEGVENMVGLFINTIPVRVSVERDETPRSLLKKLHRDSIQSIGYHFTGLSEIQPLTSLGKELINNVIVFENYAKQGGNEENSSITGLAGQNVDVFEETNYAFTIVAIPDQGSLKIDFRYDSSVFDPSSILSLVSHFKHILHQFVGASDVPLSELDYVGAGEKAALDSFSNTGTGYEVDKTIVGLFEEQVLRTPDHTAVVYEDVTLSYSALNSESNQLAHYLSEKYAIQGDDLICIRLPRSEKMLVSILGVLKSGGAYVPIDTDYPQERIDFILNDTQCKVTIDEAFLLEFEALKGSYPTTNPEFIIKPDHLAYIIYTSGTTGTPKGVMIEHKNVVRLLFNDDPVFEFSSNDSWTLFHSYNFDFSVWECYGALLFGGSLHVISRQLAQDPGAFLHYIVDNKITVLNQTPAAFYNLSKYSHQLNPLNKEELSLRYIIFGGEVLNPVMLRDWQIRYPGIKMVNMYGPTETTVFASKFKIEREHVLESAVLPIGKPVYDTPVYILDEYGHLVPVGIAGELHIAGAGLARGYLNRAELTAEKFIDNPFMKGTKMYRTGDLGKWLPDGNIEYLGRADHQVKIRGHRIELGEIDSQVLSYSEKIKAVVTEVKEHEGDKSLVVYYVSDSTVEKQELAQYLEAKLPQYMVPSFYVELDHIPLTHNGKIDREQLPEISSSDLIKKEYVAPTTDLEKQLVEIWEEILGIGNIGITDNFFELGGNSMNVIRIIGEIQNKMGKLINVGAFLEAPTITELVLVINTLGGEEKKVFKTII</sequence>
<dbReference type="FunFam" id="3.30.300.30:FF:000015">
    <property type="entry name" value="Nonribosomal peptide synthase SidD"/>
    <property type="match status" value="1"/>
</dbReference>
<evidence type="ECO:0000259" key="4">
    <source>
        <dbReference type="PROSITE" id="PS50075"/>
    </source>
</evidence>
<evidence type="ECO:0000256" key="2">
    <source>
        <dbReference type="ARBA" id="ARBA00022450"/>
    </source>
</evidence>
<dbReference type="Gene3D" id="3.40.50.12780">
    <property type="entry name" value="N-terminal domain of ligase-like"/>
    <property type="match status" value="1"/>
</dbReference>
<dbReference type="FunFam" id="3.40.50.980:FF:000001">
    <property type="entry name" value="Non-ribosomal peptide synthetase"/>
    <property type="match status" value="3"/>
</dbReference>
<dbReference type="InterPro" id="IPR009081">
    <property type="entry name" value="PP-bd_ACP"/>
</dbReference>
<dbReference type="InterPro" id="IPR010071">
    <property type="entry name" value="AA_adenyl_dom"/>
</dbReference>
<dbReference type="InterPro" id="IPR000873">
    <property type="entry name" value="AMP-dep_synth/lig_dom"/>
</dbReference>
<accession>A0A0J7IEQ6</accession>
<dbReference type="EMBL" id="LFND01000003">
    <property type="protein sequence ID" value="KMQ64607.1"/>
    <property type="molecule type" value="Genomic_DNA"/>
</dbReference>
<dbReference type="Pfam" id="PF00501">
    <property type="entry name" value="AMP-binding"/>
    <property type="match status" value="3"/>
</dbReference>
<gene>
    <name evidence="5" type="ORF">ACM46_10170</name>
</gene>
<dbReference type="PROSITE" id="PS00455">
    <property type="entry name" value="AMP_BINDING"/>
    <property type="match status" value="3"/>
</dbReference>
<dbReference type="NCBIfam" id="NF003417">
    <property type="entry name" value="PRK04813.1"/>
    <property type="match status" value="3"/>
</dbReference>
<evidence type="ECO:0000256" key="1">
    <source>
        <dbReference type="ARBA" id="ARBA00001957"/>
    </source>
</evidence>
<comment type="caution">
    <text evidence="5">The sequence shown here is derived from an EMBL/GenBank/DDBJ whole genome shotgun (WGS) entry which is preliminary data.</text>
</comment>
<dbReference type="PANTHER" id="PTHR45527">
    <property type="entry name" value="NONRIBOSOMAL PEPTIDE SYNTHETASE"/>
    <property type="match status" value="1"/>
</dbReference>
<dbReference type="PANTHER" id="PTHR45527:SF14">
    <property type="entry name" value="PLIPASTATIN SYNTHASE SUBUNIT B"/>
    <property type="match status" value="1"/>
</dbReference>
<dbReference type="CDD" id="cd19543">
    <property type="entry name" value="DCL_NRPS"/>
    <property type="match status" value="2"/>
</dbReference>
<dbReference type="FunFam" id="3.40.50.12780:FF:000012">
    <property type="entry name" value="Non-ribosomal peptide synthetase"/>
    <property type="match status" value="2"/>
</dbReference>
<keyword evidence="2" id="KW-0596">Phosphopantetheine</keyword>
<dbReference type="Gene3D" id="3.30.300.30">
    <property type="match status" value="3"/>
</dbReference>
<dbReference type="Gene3D" id="3.30.559.10">
    <property type="entry name" value="Chloramphenicol acetyltransferase-like domain"/>
    <property type="match status" value="4"/>
</dbReference>
<dbReference type="PROSITE" id="PS50075">
    <property type="entry name" value="CARRIER"/>
    <property type="match status" value="3"/>
</dbReference>
<dbReference type="Gene3D" id="1.10.1200.10">
    <property type="entry name" value="ACP-like"/>
    <property type="match status" value="3"/>
</dbReference>
<dbReference type="InterPro" id="IPR006162">
    <property type="entry name" value="Ppantetheine_attach_site"/>
</dbReference>
<dbReference type="GO" id="GO:0043041">
    <property type="term" value="P:amino acid activation for nonribosomal peptide biosynthetic process"/>
    <property type="evidence" value="ECO:0007669"/>
    <property type="project" value="TreeGrafter"/>
</dbReference>
<dbReference type="OrthoDB" id="5298966at2"/>
<feature type="domain" description="Carrier" evidence="4">
    <location>
        <begin position="715"/>
        <end position="789"/>
    </location>
</feature>
<dbReference type="Gene3D" id="2.30.38.10">
    <property type="entry name" value="Luciferase, Domain 3"/>
    <property type="match status" value="2"/>
</dbReference>
<keyword evidence="3" id="KW-0597">Phosphoprotein</keyword>
<evidence type="ECO:0000256" key="3">
    <source>
        <dbReference type="ARBA" id="ARBA00022553"/>
    </source>
</evidence>
<dbReference type="InterPro" id="IPR036736">
    <property type="entry name" value="ACP-like_sf"/>
</dbReference>
<comment type="cofactor">
    <cofactor evidence="1">
        <name>pantetheine 4'-phosphate</name>
        <dbReference type="ChEBI" id="CHEBI:47942"/>
    </cofactor>
</comment>
<dbReference type="InterPro" id="IPR042099">
    <property type="entry name" value="ANL_N_sf"/>
</dbReference>
<dbReference type="Gene3D" id="3.40.50.980">
    <property type="match status" value="4"/>
</dbReference>
<dbReference type="Gene3D" id="3.30.559.30">
    <property type="entry name" value="Nonribosomal peptide synthetase, condensation domain"/>
    <property type="match status" value="5"/>
</dbReference>
<dbReference type="NCBIfam" id="TIGR01733">
    <property type="entry name" value="AA-adenyl-dom"/>
    <property type="match status" value="3"/>
</dbReference>